<dbReference type="Gene3D" id="2.30.39.10">
    <property type="entry name" value="Alpha-1-antitrypsin, domain 1"/>
    <property type="match status" value="1"/>
</dbReference>
<dbReference type="InterPro" id="IPR023795">
    <property type="entry name" value="Serpin_CS"/>
</dbReference>
<dbReference type="PROSITE" id="PS00284">
    <property type="entry name" value="SERPIN"/>
    <property type="match status" value="1"/>
</dbReference>
<dbReference type="Ensembl" id="ENSAPOT00000013627.1">
    <property type="protein sequence ID" value="ENSAPOP00000002336.1"/>
    <property type="gene ID" value="ENSAPOG00000003716.1"/>
</dbReference>
<evidence type="ECO:0000313" key="4">
    <source>
        <dbReference type="Ensembl" id="ENSAPOP00000002336.1"/>
    </source>
</evidence>
<reference evidence="4" key="1">
    <citation type="submission" date="2025-08" db="UniProtKB">
        <authorList>
            <consortium name="Ensembl"/>
        </authorList>
    </citation>
    <scope>IDENTIFICATION</scope>
</reference>
<keyword evidence="5" id="KW-1185">Reference proteome</keyword>
<comment type="similarity">
    <text evidence="1">Belongs to the serpin family.</text>
</comment>
<dbReference type="InParanoid" id="A0A3Q1EDL0"/>
<feature type="domain" description="Serpin" evidence="3">
    <location>
        <begin position="160"/>
        <end position="523"/>
    </location>
</feature>
<dbReference type="InterPro" id="IPR042185">
    <property type="entry name" value="Serpin_sf_2"/>
</dbReference>
<dbReference type="STRING" id="80966.ENSAPOP00000002336"/>
<dbReference type="InterPro" id="IPR042178">
    <property type="entry name" value="Serpin_sf_1"/>
</dbReference>
<dbReference type="Pfam" id="PF00079">
    <property type="entry name" value="Serpin"/>
    <property type="match status" value="1"/>
</dbReference>
<proteinExistence type="inferred from homology"/>
<name>A0A3Q1EDL0_9TELE</name>
<organism evidence="4 5">
    <name type="scientific">Acanthochromis polyacanthus</name>
    <name type="common">spiny chromis</name>
    <dbReference type="NCBI Taxonomy" id="80966"/>
    <lineage>
        <taxon>Eukaryota</taxon>
        <taxon>Metazoa</taxon>
        <taxon>Chordata</taxon>
        <taxon>Craniata</taxon>
        <taxon>Vertebrata</taxon>
        <taxon>Euteleostomi</taxon>
        <taxon>Actinopterygii</taxon>
        <taxon>Neopterygii</taxon>
        <taxon>Teleostei</taxon>
        <taxon>Neoteleostei</taxon>
        <taxon>Acanthomorphata</taxon>
        <taxon>Ovalentaria</taxon>
        <taxon>Pomacentridae</taxon>
        <taxon>Acanthochromis</taxon>
    </lineage>
</organism>
<dbReference type="InterPro" id="IPR000215">
    <property type="entry name" value="Serpin_fam"/>
</dbReference>
<dbReference type="PANTHER" id="PTHR11461">
    <property type="entry name" value="SERINE PROTEASE INHIBITOR, SERPIN"/>
    <property type="match status" value="1"/>
</dbReference>
<feature type="compositionally biased region" description="Polar residues" evidence="2">
    <location>
        <begin position="43"/>
        <end position="60"/>
    </location>
</feature>
<sequence length="526" mass="57594">MYFSCIIPAGGYTVELEQNKSICELHKSSKSMLTRIKEGNGYGMSSLSSAEQTHTHSSPVKFSEPKTRPPLFAQSWTRRSEAQPLEIDVLSTPPSPHRATRTTLPQSRPAIWARMARGEAVMPAVCAFLMALLACSSVHGNQREPDRLLNTSALNAALAFEPYRDLATRTAADPGAQQQQQQNILFSPLGLASALALLCRVSGSESRSQALEALGLAANATQQSVEATVSALTDLQLGLQQEGGGASDAGIGGAGEDAGDRAGDGAEDGARLKVWSSLHVDGKPSTDFKSFLLSGHHVFNMSYETLMKDFQGSNKLILNNYVYFKGLHPFQRRHTVLRSFQLNATTTVEVPMMFMDDSSEVMMLYDTNCSATVVRLPGSDRPASLLLLPKAELQPLEDCLSDGRMSFWLSNLKPGRAEIRLPKFQLRKSYSLERLLRNAGVSSVFSRSADFSGISQKKTLELIKAPHEVLLEVEETKSENGARPDIMLDFSVPPRITFDRPFMLIIYDDLTGLILLIGRIIDPTKV</sequence>
<protein>
    <submittedName>
        <fullName evidence="4">Alpha-1-antiproteinase 2-like</fullName>
    </submittedName>
</protein>
<feature type="region of interest" description="Disordered" evidence="2">
    <location>
        <begin position="243"/>
        <end position="266"/>
    </location>
</feature>
<feature type="compositionally biased region" description="Gly residues" evidence="2">
    <location>
        <begin position="243"/>
        <end position="256"/>
    </location>
</feature>
<dbReference type="GeneTree" id="ENSGT00940000159462"/>
<evidence type="ECO:0000313" key="5">
    <source>
        <dbReference type="Proteomes" id="UP000257200"/>
    </source>
</evidence>
<dbReference type="PANTHER" id="PTHR11461:SF372">
    <property type="entry name" value="ACCESSORY GLAND PROTEIN ACP76A-RELATED"/>
    <property type="match status" value="1"/>
</dbReference>
<dbReference type="InterPro" id="IPR023796">
    <property type="entry name" value="Serpin_dom"/>
</dbReference>
<dbReference type="GO" id="GO:0004867">
    <property type="term" value="F:serine-type endopeptidase inhibitor activity"/>
    <property type="evidence" value="ECO:0007669"/>
    <property type="project" value="InterPro"/>
</dbReference>
<dbReference type="GO" id="GO:0005615">
    <property type="term" value="C:extracellular space"/>
    <property type="evidence" value="ECO:0007669"/>
    <property type="project" value="InterPro"/>
</dbReference>
<dbReference type="AlphaFoldDB" id="A0A3Q1EDL0"/>
<evidence type="ECO:0000259" key="3">
    <source>
        <dbReference type="SMART" id="SM00093"/>
    </source>
</evidence>
<accession>A0A3Q1EDL0</accession>
<dbReference type="SUPFAM" id="SSF56574">
    <property type="entry name" value="Serpins"/>
    <property type="match status" value="1"/>
</dbReference>
<dbReference type="InterPro" id="IPR036186">
    <property type="entry name" value="Serpin_sf"/>
</dbReference>
<dbReference type="SMART" id="SM00093">
    <property type="entry name" value="SERPIN"/>
    <property type="match status" value="1"/>
</dbReference>
<evidence type="ECO:0000256" key="1">
    <source>
        <dbReference type="RuleBase" id="RU000411"/>
    </source>
</evidence>
<reference evidence="4" key="2">
    <citation type="submission" date="2025-09" db="UniProtKB">
        <authorList>
            <consortium name="Ensembl"/>
        </authorList>
    </citation>
    <scope>IDENTIFICATION</scope>
</reference>
<evidence type="ECO:0000256" key="2">
    <source>
        <dbReference type="SAM" id="MobiDB-lite"/>
    </source>
</evidence>
<dbReference type="Proteomes" id="UP000257200">
    <property type="component" value="Unplaced"/>
</dbReference>
<feature type="region of interest" description="Disordered" evidence="2">
    <location>
        <begin position="43"/>
        <end position="65"/>
    </location>
</feature>
<dbReference type="Gene3D" id="3.30.497.10">
    <property type="entry name" value="Antithrombin, subunit I, domain 2"/>
    <property type="match status" value="2"/>
</dbReference>